<organism evidence="2 3">
    <name type="scientific">Panicum hallii var. hallii</name>
    <dbReference type="NCBI Taxonomy" id="1504633"/>
    <lineage>
        <taxon>Eukaryota</taxon>
        <taxon>Viridiplantae</taxon>
        <taxon>Streptophyta</taxon>
        <taxon>Embryophyta</taxon>
        <taxon>Tracheophyta</taxon>
        <taxon>Spermatophyta</taxon>
        <taxon>Magnoliopsida</taxon>
        <taxon>Liliopsida</taxon>
        <taxon>Poales</taxon>
        <taxon>Poaceae</taxon>
        <taxon>PACMAD clade</taxon>
        <taxon>Panicoideae</taxon>
        <taxon>Panicodae</taxon>
        <taxon>Paniceae</taxon>
        <taxon>Panicinae</taxon>
        <taxon>Panicum</taxon>
        <taxon>Panicum sect. Panicum</taxon>
    </lineage>
</organism>
<dbReference type="AlphaFoldDB" id="A0A2T7CVP0"/>
<keyword evidence="1" id="KW-0812">Transmembrane</keyword>
<keyword evidence="1" id="KW-0472">Membrane</keyword>
<gene>
    <name evidence="2" type="ORF">GQ55_7G162600</name>
</gene>
<dbReference type="Gramene" id="PUZ47409">
    <property type="protein sequence ID" value="PUZ47409"/>
    <property type="gene ID" value="GQ55_7G162600"/>
</dbReference>
<protein>
    <submittedName>
        <fullName evidence="2">Uncharacterized protein</fullName>
    </submittedName>
</protein>
<dbReference type="Proteomes" id="UP000244336">
    <property type="component" value="Chromosome 7"/>
</dbReference>
<keyword evidence="3" id="KW-1185">Reference proteome</keyword>
<evidence type="ECO:0000256" key="1">
    <source>
        <dbReference type="SAM" id="Phobius"/>
    </source>
</evidence>
<keyword evidence="1" id="KW-1133">Transmembrane helix</keyword>
<sequence>MPLAGQNRLDTNFSDVRIQLFTVFTLTMWRVQVCSYFLYVLCQRILMCTKLLPRHDMSK</sequence>
<evidence type="ECO:0000313" key="3">
    <source>
        <dbReference type="Proteomes" id="UP000244336"/>
    </source>
</evidence>
<accession>A0A2T7CVP0</accession>
<proteinExistence type="predicted"/>
<feature type="transmembrane region" description="Helical" evidence="1">
    <location>
        <begin position="20"/>
        <end position="42"/>
    </location>
</feature>
<reference evidence="2 3" key="1">
    <citation type="submission" date="2018-04" db="EMBL/GenBank/DDBJ databases">
        <title>WGS assembly of Panicum hallii var. hallii HAL2.</title>
        <authorList>
            <person name="Lovell J."/>
            <person name="Jenkins J."/>
            <person name="Lowry D."/>
            <person name="Mamidi S."/>
            <person name="Sreedasyam A."/>
            <person name="Weng X."/>
            <person name="Barry K."/>
            <person name="Bonette J."/>
            <person name="Campitelli B."/>
            <person name="Daum C."/>
            <person name="Gordon S."/>
            <person name="Gould B."/>
            <person name="Lipzen A."/>
            <person name="MacQueen A."/>
            <person name="Palacio-Mejia J."/>
            <person name="Plott C."/>
            <person name="Shakirov E."/>
            <person name="Shu S."/>
            <person name="Yoshinaga Y."/>
            <person name="Zane M."/>
            <person name="Rokhsar D."/>
            <person name="Grimwood J."/>
            <person name="Schmutz J."/>
            <person name="Juenger T."/>
        </authorList>
    </citation>
    <scope>NUCLEOTIDE SEQUENCE [LARGE SCALE GENOMIC DNA]</scope>
    <source>
        <strain evidence="3">cv. HAL2</strain>
    </source>
</reference>
<name>A0A2T7CVP0_9POAL</name>
<evidence type="ECO:0000313" key="2">
    <source>
        <dbReference type="EMBL" id="PUZ47409.1"/>
    </source>
</evidence>
<dbReference type="EMBL" id="CM009755">
    <property type="protein sequence ID" value="PUZ47409.1"/>
    <property type="molecule type" value="Genomic_DNA"/>
</dbReference>